<dbReference type="InterPro" id="IPR010693">
    <property type="entry name" value="Divergent_4Fe-4S_mono-cluster"/>
</dbReference>
<evidence type="ECO:0000256" key="5">
    <source>
        <dbReference type="ARBA" id="ARBA00023014"/>
    </source>
</evidence>
<dbReference type="Pfam" id="PF01645">
    <property type="entry name" value="Glu_synthase"/>
    <property type="match status" value="1"/>
</dbReference>
<dbReference type="InterPro" id="IPR002932">
    <property type="entry name" value="Glu_synthdom"/>
</dbReference>
<evidence type="ECO:0000256" key="3">
    <source>
        <dbReference type="ARBA" id="ARBA00022723"/>
    </source>
</evidence>
<dbReference type="Gene3D" id="3.20.20.70">
    <property type="entry name" value="Aldolase class I"/>
    <property type="match status" value="1"/>
</dbReference>
<dbReference type="GO" id="GO:0006537">
    <property type="term" value="P:glutamate biosynthetic process"/>
    <property type="evidence" value="ECO:0007669"/>
    <property type="project" value="InterPro"/>
</dbReference>
<keyword evidence="2" id="KW-0001">2Fe-2S</keyword>
<dbReference type="AlphaFoldDB" id="F7PVH5"/>
<dbReference type="Pfam" id="PF09360">
    <property type="entry name" value="zf-CDGSH"/>
    <property type="match status" value="2"/>
</dbReference>
<dbReference type="GO" id="GO:0005737">
    <property type="term" value="C:cytoplasm"/>
    <property type="evidence" value="ECO:0007669"/>
    <property type="project" value="UniProtKB-ARBA"/>
</dbReference>
<reference evidence="7 8" key="1">
    <citation type="journal article" date="2011" name="J. Bacteriol.">
        <title>Genome sequence of Haloplasma contractile, an unusual contractile bacterium from a deep-sea anoxic brine lake.</title>
        <authorList>
            <person name="Antunes A."/>
            <person name="Alam I."/>
            <person name="El Dorry H."/>
            <person name="Siam R."/>
            <person name="Robertson A."/>
            <person name="Bajic V.B."/>
            <person name="Stingl U."/>
        </authorList>
    </citation>
    <scope>NUCLEOTIDE SEQUENCE [LARGE SCALE GENOMIC DNA]</scope>
    <source>
        <strain evidence="7 8">SSD-17B</strain>
    </source>
</reference>
<dbReference type="Pfam" id="PF06902">
    <property type="entry name" value="Fer4_19"/>
    <property type="match status" value="1"/>
</dbReference>
<dbReference type="SMART" id="SM00704">
    <property type="entry name" value="ZnF_CDGSH"/>
    <property type="match status" value="2"/>
</dbReference>
<dbReference type="InParanoid" id="F7PVH5"/>
<protein>
    <submittedName>
        <fullName evidence="7">Glutamate synthase protein</fullName>
        <ecNumber evidence="7">1.4.7.1</ecNumber>
    </submittedName>
</protein>
<name>F7PVH5_9MOLU</name>
<sequence length="618" mass="67989">MSKNGSIKIVKDGPIISSYIDKMKEANGRVIDSPEDVVALCRCGKSEKRPFCDGTHGKVNFTDEKKEGRVQRKLETYKGETISIHDDRGICSHAGYCTEGLPDVFQMGEDPWIDPNGASKAEIIKTIEKCPSGALSYSIDGEKHDDFSDFKGIELTENRSFIIRGGIPIENDDQPQTLDHYTLCRCGKSKNKPYCNGEHWYENFKDDGKINAVENEEEKSNRFDFNNKVEEIKTLAKTGETINSAMRTLETFPDFKSILFKGSQLKRMPLNSDEQVDIKTVIGKNAKKPLELSMPFYVSHMSFGALSKEAKVTLAKGSSEVNTAMCSGEGGMLPESRDAAKKYIYELGTSKYTHDEDSIRKADAVELKIGQGVKPGLGGHLPACKVTAEIAKVRGINENEDLVDPARFASVDDITDLIEKVEWVRDLSGGVPVGIKLSTGNLEEDLAYALMARPDFITIDCRGGATGSTPKFIKDNVGIPPIFAIRRARKYLDKMNSEVTLCATGGFRDSSDIAKGLALGADAIALATASLISIGCIQARICNTNKCPAGITTQDQSLRKLLDKDKAVKQFINFYNVTAKELKTFSRSNGKNDIHELNVDDLMTTNNEVSLNTDILHV</sequence>
<evidence type="ECO:0000313" key="8">
    <source>
        <dbReference type="Proteomes" id="UP000005707"/>
    </source>
</evidence>
<dbReference type="Proteomes" id="UP000005707">
    <property type="component" value="Unassembled WGS sequence"/>
</dbReference>
<comment type="caution">
    <text evidence="7">The sequence shown here is derived from an EMBL/GenBank/DDBJ whole genome shotgun (WGS) entry which is preliminary data.</text>
</comment>
<dbReference type="Gene3D" id="3.40.5.90">
    <property type="entry name" value="CDGSH iron-sulfur domain, mitoNEET-type"/>
    <property type="match status" value="2"/>
</dbReference>
<evidence type="ECO:0000256" key="2">
    <source>
        <dbReference type="ARBA" id="ARBA00022714"/>
    </source>
</evidence>
<keyword evidence="4" id="KW-0408">Iron</keyword>
<dbReference type="EC" id="1.4.7.1" evidence="7"/>
<comment type="similarity">
    <text evidence="1">Belongs to the glutamate synthase family.</text>
</comment>
<evidence type="ECO:0000313" key="7">
    <source>
        <dbReference type="EMBL" id="ERJ12857.1"/>
    </source>
</evidence>
<dbReference type="RefSeq" id="WP_008825730.1">
    <property type="nucleotide sequence ID" value="NZ_AFNU02000003.1"/>
</dbReference>
<dbReference type="InterPro" id="IPR018967">
    <property type="entry name" value="FeS-contain_CDGSH-typ"/>
</dbReference>
<keyword evidence="8" id="KW-1185">Reference proteome</keyword>
<gene>
    <name evidence="7" type="ORF">HLPCO_001197</name>
</gene>
<dbReference type="GO" id="GO:0016041">
    <property type="term" value="F:glutamate synthase (ferredoxin) activity"/>
    <property type="evidence" value="ECO:0007669"/>
    <property type="project" value="UniProtKB-EC"/>
</dbReference>
<dbReference type="GO" id="GO:0051537">
    <property type="term" value="F:2 iron, 2 sulfur cluster binding"/>
    <property type="evidence" value="ECO:0007669"/>
    <property type="project" value="UniProtKB-KW"/>
</dbReference>
<dbReference type="eggNOG" id="COG0069">
    <property type="taxonomic scope" value="Bacteria"/>
</dbReference>
<evidence type="ECO:0000259" key="6">
    <source>
        <dbReference type="SMART" id="SM00704"/>
    </source>
</evidence>
<keyword evidence="3" id="KW-0479">Metal-binding</keyword>
<dbReference type="STRING" id="1033810.HLPCO_001197"/>
<evidence type="ECO:0000256" key="1">
    <source>
        <dbReference type="ARBA" id="ARBA00009716"/>
    </source>
</evidence>
<accession>F7PVH5</accession>
<evidence type="ECO:0000256" key="4">
    <source>
        <dbReference type="ARBA" id="ARBA00023004"/>
    </source>
</evidence>
<keyword evidence="7" id="KW-0560">Oxidoreductase</keyword>
<organism evidence="7 8">
    <name type="scientific">Haloplasma contractile SSD-17B</name>
    <dbReference type="NCBI Taxonomy" id="1033810"/>
    <lineage>
        <taxon>Bacteria</taxon>
        <taxon>Bacillati</taxon>
        <taxon>Mycoplasmatota</taxon>
        <taxon>Mollicutes</taxon>
        <taxon>Haloplasmatales</taxon>
        <taxon>Haloplasmataceae</taxon>
        <taxon>Haloplasma</taxon>
    </lineage>
</organism>
<dbReference type="GO" id="GO:0046872">
    <property type="term" value="F:metal ion binding"/>
    <property type="evidence" value="ECO:0007669"/>
    <property type="project" value="UniProtKB-KW"/>
</dbReference>
<dbReference type="InterPro" id="IPR042216">
    <property type="entry name" value="MitoNEET_CISD"/>
</dbReference>
<reference evidence="7 8" key="2">
    <citation type="journal article" date="2013" name="PLoS ONE">
        <title>INDIGO - INtegrated Data Warehouse of MIcrobial GenOmes with Examples from the Red Sea Extremophiles.</title>
        <authorList>
            <person name="Alam I."/>
            <person name="Antunes A."/>
            <person name="Kamau A.A."/>
            <person name="Ba Alawi W."/>
            <person name="Kalkatawi M."/>
            <person name="Stingl U."/>
            <person name="Bajic V.B."/>
        </authorList>
    </citation>
    <scope>NUCLEOTIDE SEQUENCE [LARGE SCALE GENOMIC DNA]</scope>
    <source>
        <strain evidence="7 8">SSD-17B</strain>
    </source>
</reference>
<feature type="domain" description="Iron-binding zinc finger CDGSH type" evidence="6">
    <location>
        <begin position="164"/>
        <end position="205"/>
    </location>
</feature>
<dbReference type="CDD" id="cd02808">
    <property type="entry name" value="GltS_FMN"/>
    <property type="match status" value="1"/>
</dbReference>
<dbReference type="PANTHER" id="PTHR43819">
    <property type="entry name" value="ARCHAEAL-TYPE GLUTAMATE SYNTHASE [NADPH]"/>
    <property type="match status" value="1"/>
</dbReference>
<feature type="domain" description="Iron-binding zinc finger CDGSH type" evidence="6">
    <location>
        <begin position="24"/>
        <end position="62"/>
    </location>
</feature>
<dbReference type="PANTHER" id="PTHR43819:SF1">
    <property type="entry name" value="ARCHAEAL-TYPE GLUTAMATE SYNTHASE [NADPH]"/>
    <property type="match status" value="1"/>
</dbReference>
<dbReference type="InterPro" id="IPR013785">
    <property type="entry name" value="Aldolase_TIM"/>
</dbReference>
<dbReference type="SUPFAM" id="SSF51395">
    <property type="entry name" value="FMN-linked oxidoreductases"/>
    <property type="match status" value="1"/>
</dbReference>
<dbReference type="EMBL" id="AFNU02000003">
    <property type="protein sequence ID" value="ERJ12857.1"/>
    <property type="molecule type" value="Genomic_DNA"/>
</dbReference>
<proteinExistence type="inferred from homology"/>
<keyword evidence="5" id="KW-0411">Iron-sulfur</keyword>
<dbReference type="OrthoDB" id="9758182at2"/>